<organism evidence="2 3">
    <name type="scientific">Clostridium taeniosporum</name>
    <dbReference type="NCBI Taxonomy" id="394958"/>
    <lineage>
        <taxon>Bacteria</taxon>
        <taxon>Bacillati</taxon>
        <taxon>Bacillota</taxon>
        <taxon>Clostridia</taxon>
        <taxon>Eubacteriales</taxon>
        <taxon>Clostridiaceae</taxon>
        <taxon>Clostridium</taxon>
    </lineage>
</organism>
<evidence type="ECO:0000313" key="3">
    <source>
        <dbReference type="Proteomes" id="UP000094652"/>
    </source>
</evidence>
<keyword evidence="3" id="KW-1185">Reference proteome</keyword>
<dbReference type="AlphaFoldDB" id="A0A1D7XNT3"/>
<geneLocation type="plasmid" evidence="3">
    <name>pct2</name>
</geneLocation>
<dbReference type="EMBL" id="CP017255">
    <property type="protein sequence ID" value="AOR25001.1"/>
    <property type="molecule type" value="Genomic_DNA"/>
</dbReference>
<dbReference type="RefSeq" id="WP_069681120.1">
    <property type="nucleotide sequence ID" value="NZ_CP017255.2"/>
</dbReference>
<dbReference type="Proteomes" id="UP000094652">
    <property type="component" value="Plasmid pCt2"/>
</dbReference>
<evidence type="ECO:0000313" key="2">
    <source>
        <dbReference type="EMBL" id="AOR25001.1"/>
    </source>
</evidence>
<dbReference type="KEGG" id="ctae:BGI42_14740"/>
<feature type="signal peptide" evidence="1">
    <location>
        <begin position="1"/>
        <end position="30"/>
    </location>
</feature>
<reference evidence="3" key="1">
    <citation type="submission" date="2016-09" db="EMBL/GenBank/DDBJ databases">
        <title>Genomics of Clostridium taeniosporum, an organism which forms endospores with ribbon-like appendages.</title>
        <authorList>
            <person name="Walker J.R."/>
        </authorList>
    </citation>
    <scope>NUCLEOTIDE SEQUENCE [LARGE SCALE GENOMIC DNA]</scope>
    <source>
        <strain evidence="3">1/k</strain>
        <plasmid evidence="3">Plasmid pct2</plasmid>
    </source>
</reference>
<keyword evidence="1" id="KW-0732">Signal</keyword>
<name>A0A1D7XNT3_9CLOT</name>
<sequence length="79" mass="8973">MEKRLIKNIAFALLIATTTLLGGNITPANAQTMDNEVRLENKVENQMQTIHVKNVMVLMLNGRLCVDYNFIETMDKGYN</sequence>
<proteinExistence type="predicted"/>
<gene>
    <name evidence="2" type="ORF">BGI42_14740</name>
</gene>
<evidence type="ECO:0000256" key="1">
    <source>
        <dbReference type="SAM" id="SignalP"/>
    </source>
</evidence>
<feature type="chain" id="PRO_5009102102" evidence="1">
    <location>
        <begin position="31"/>
        <end position="79"/>
    </location>
</feature>
<keyword evidence="2" id="KW-0614">Plasmid</keyword>
<accession>A0A1D7XNT3</accession>
<protein>
    <submittedName>
        <fullName evidence="2">Uncharacterized protein</fullName>
    </submittedName>
</protein>